<keyword evidence="2" id="KW-1185">Reference proteome</keyword>
<reference evidence="1 2" key="1">
    <citation type="submission" date="2018-05" db="EMBL/GenBank/DDBJ databases">
        <title>Genomic Encyclopedia of Type Strains, Phase IV (KMG-V): Genome sequencing to study the core and pangenomes of soil and plant-associated prokaryotes.</title>
        <authorList>
            <person name="Whitman W."/>
        </authorList>
    </citation>
    <scope>NUCLEOTIDE SEQUENCE [LARGE SCALE GENOMIC DNA]</scope>
    <source>
        <strain evidence="1 2">SCZa-39</strain>
    </source>
</reference>
<dbReference type="SUPFAM" id="SSF51161">
    <property type="entry name" value="Trimeric LpxA-like enzymes"/>
    <property type="match status" value="1"/>
</dbReference>
<gene>
    <name evidence="1" type="ORF">C7402_103380</name>
</gene>
<dbReference type="InterPro" id="IPR011004">
    <property type="entry name" value="Trimer_LpxA-like_sf"/>
</dbReference>
<name>A0ABX5KYB5_9BURK</name>
<proteinExistence type="predicted"/>
<accession>A0ABX5KYB5</accession>
<organism evidence="1 2">
    <name type="scientific">Paraburkholderia unamae</name>
    <dbReference type="NCBI Taxonomy" id="219649"/>
    <lineage>
        <taxon>Bacteria</taxon>
        <taxon>Pseudomonadati</taxon>
        <taxon>Pseudomonadota</taxon>
        <taxon>Betaproteobacteria</taxon>
        <taxon>Burkholderiales</taxon>
        <taxon>Burkholderiaceae</taxon>
        <taxon>Paraburkholderia</taxon>
    </lineage>
</organism>
<dbReference type="Proteomes" id="UP000245712">
    <property type="component" value="Unassembled WGS sequence"/>
</dbReference>
<evidence type="ECO:0000313" key="2">
    <source>
        <dbReference type="Proteomes" id="UP000245712"/>
    </source>
</evidence>
<comment type="caution">
    <text evidence="1">The sequence shown here is derived from an EMBL/GenBank/DDBJ whole genome shotgun (WGS) entry which is preliminary data.</text>
</comment>
<protein>
    <recommendedName>
        <fullName evidence="3">Acyltransferase</fullName>
    </recommendedName>
</protein>
<dbReference type="RefSeq" id="WP_208948913.1">
    <property type="nucleotide sequence ID" value="NZ_QEOB01000003.1"/>
</dbReference>
<dbReference type="EMBL" id="QEOB01000003">
    <property type="protein sequence ID" value="PVX85802.1"/>
    <property type="molecule type" value="Genomic_DNA"/>
</dbReference>
<evidence type="ECO:0000313" key="1">
    <source>
        <dbReference type="EMBL" id="PVX85802.1"/>
    </source>
</evidence>
<evidence type="ECO:0008006" key="3">
    <source>
        <dbReference type="Google" id="ProtNLM"/>
    </source>
</evidence>
<dbReference type="Gene3D" id="2.160.10.10">
    <property type="entry name" value="Hexapeptide repeat proteins"/>
    <property type="match status" value="1"/>
</dbReference>
<sequence length="198" mass="21017">MNEKSLAHDAASRLPTNRFNSGDWTDADLASAGFGSIGQSVRIAQSCTIVGTQNIHIDDNVRIDGPTVLSAGSGHIRIGSYIRIGDTCFLAGAGGIDLEDFSGLSQGARIDSACDDYSSHALTNPAVPREVLNVEIAPVRLRPDADSNYELAISSRPNDVQATQNNYATKGTFNTATSEAENNMLSKTKNMIRVSADV</sequence>